<accession>A0A916WQT5</accession>
<dbReference type="AlphaFoldDB" id="A0A916WQT5"/>
<dbReference type="Proteomes" id="UP000636793">
    <property type="component" value="Unassembled WGS sequence"/>
</dbReference>
<keyword evidence="3" id="KW-1185">Reference proteome</keyword>
<sequence>MKHSMIRSVAAVALTFTASAAGVGVAPVAHATTTDPFFTYTGSAPLSSYKPGAVLKTRTLSYHVLGIPTPVKAVQILYRTIDAQGRPTANVTSILKPIDGGDPAKAVAYQSYYDSGNPADGPSRAIAGDVRLGSALFDTETLLIVPLLTQGYSVIIADTEGQTADFLAAPEYGTNTLDSIRATTHAAATGLNTSTRIGMIGYSGGSVATTWAAQLAPTYAPDVDKQLTGAAVGGVVVDPAHMTEYANGSLLWAGVMPTMMATTARAYGVDLSPYLSDYGKQVFPKLSHEAMVNVLGRYPFLRWQQLFKPQYSTLQSIPPLARTLNRINMGTAPTPTVPMFLGQGANGALEGTLTNNRPGIGPGDGITVTGDVRALARQFCADGNRISYSQYDLLSHNTAEPGWAVQALGWLNDRFADKAAPSSCGHIAPGNSLAPLPTD</sequence>
<reference evidence="2" key="1">
    <citation type="journal article" date="2014" name="Int. J. Syst. Evol. Microbiol.">
        <title>Complete genome sequence of Corynebacterium casei LMG S-19264T (=DSM 44701T), isolated from a smear-ripened cheese.</title>
        <authorList>
            <consortium name="US DOE Joint Genome Institute (JGI-PGF)"/>
            <person name="Walter F."/>
            <person name="Albersmeier A."/>
            <person name="Kalinowski J."/>
            <person name="Ruckert C."/>
        </authorList>
    </citation>
    <scope>NUCLEOTIDE SEQUENCE</scope>
    <source>
        <strain evidence="2">CGMCC 1.15085</strain>
    </source>
</reference>
<dbReference type="Gene3D" id="1.10.260.130">
    <property type="match status" value="1"/>
</dbReference>
<feature type="chain" id="PRO_5038453991" evidence="1">
    <location>
        <begin position="21"/>
        <end position="439"/>
    </location>
</feature>
<dbReference type="GO" id="GO:0004806">
    <property type="term" value="F:triacylglycerol lipase activity"/>
    <property type="evidence" value="ECO:0007669"/>
    <property type="project" value="InterPro"/>
</dbReference>
<dbReference type="RefSeq" id="WP_229749515.1">
    <property type="nucleotide sequence ID" value="NZ_BMHI01000002.1"/>
</dbReference>
<reference evidence="2" key="2">
    <citation type="submission" date="2020-09" db="EMBL/GenBank/DDBJ databases">
        <authorList>
            <person name="Sun Q."/>
            <person name="Zhou Y."/>
        </authorList>
    </citation>
    <scope>NUCLEOTIDE SEQUENCE</scope>
    <source>
        <strain evidence="2">CGMCC 1.15085</strain>
    </source>
</reference>
<comment type="caution">
    <text evidence="2">The sequence shown here is derived from an EMBL/GenBank/DDBJ whole genome shotgun (WGS) entry which is preliminary data.</text>
</comment>
<dbReference type="InterPro" id="IPR005152">
    <property type="entry name" value="Lipase_secreted"/>
</dbReference>
<dbReference type="Pfam" id="PF03583">
    <property type="entry name" value="LIP"/>
    <property type="match status" value="1"/>
</dbReference>
<organism evidence="2 3">
    <name type="scientific">Flexivirga endophytica</name>
    <dbReference type="NCBI Taxonomy" id="1849103"/>
    <lineage>
        <taxon>Bacteria</taxon>
        <taxon>Bacillati</taxon>
        <taxon>Actinomycetota</taxon>
        <taxon>Actinomycetes</taxon>
        <taxon>Micrococcales</taxon>
        <taxon>Dermacoccaceae</taxon>
        <taxon>Flexivirga</taxon>
    </lineage>
</organism>
<protein>
    <submittedName>
        <fullName evidence="2">Inactive lipase</fullName>
    </submittedName>
</protein>
<gene>
    <name evidence="2" type="ORF">GCM10011492_12220</name>
</gene>
<dbReference type="EMBL" id="BMHI01000002">
    <property type="protein sequence ID" value="GGB23878.1"/>
    <property type="molecule type" value="Genomic_DNA"/>
</dbReference>
<dbReference type="Gene3D" id="3.40.50.1820">
    <property type="entry name" value="alpha/beta hydrolase"/>
    <property type="match status" value="1"/>
</dbReference>
<dbReference type="PIRSF" id="PIRSF029171">
    <property type="entry name" value="Esterase_LipA"/>
    <property type="match status" value="1"/>
</dbReference>
<keyword evidence="1" id="KW-0732">Signal</keyword>
<dbReference type="InterPro" id="IPR029058">
    <property type="entry name" value="AB_hydrolase_fold"/>
</dbReference>
<name>A0A916WQT5_9MICO</name>
<evidence type="ECO:0000313" key="2">
    <source>
        <dbReference type="EMBL" id="GGB23878.1"/>
    </source>
</evidence>
<proteinExistence type="predicted"/>
<evidence type="ECO:0000313" key="3">
    <source>
        <dbReference type="Proteomes" id="UP000636793"/>
    </source>
</evidence>
<evidence type="ECO:0000256" key="1">
    <source>
        <dbReference type="SAM" id="SignalP"/>
    </source>
</evidence>
<dbReference type="PANTHER" id="PTHR34853:SF1">
    <property type="entry name" value="LIPASE 5"/>
    <property type="match status" value="1"/>
</dbReference>
<feature type="signal peptide" evidence="1">
    <location>
        <begin position="1"/>
        <end position="20"/>
    </location>
</feature>
<dbReference type="SUPFAM" id="SSF53474">
    <property type="entry name" value="alpha/beta-Hydrolases"/>
    <property type="match status" value="1"/>
</dbReference>
<dbReference type="GO" id="GO:0016042">
    <property type="term" value="P:lipid catabolic process"/>
    <property type="evidence" value="ECO:0007669"/>
    <property type="project" value="InterPro"/>
</dbReference>
<dbReference type="PANTHER" id="PTHR34853">
    <property type="match status" value="1"/>
</dbReference>